<gene>
    <name evidence="2" type="ORF">OM074_13835</name>
</gene>
<feature type="domain" description="Dinitrogenase iron-molybdenum cofactor biosynthesis" evidence="1">
    <location>
        <begin position="15"/>
        <end position="88"/>
    </location>
</feature>
<dbReference type="EMBL" id="JAPDPI010000028">
    <property type="protein sequence ID" value="MCW3806712.1"/>
    <property type="molecule type" value="Genomic_DNA"/>
</dbReference>
<sequence length="122" mass="13040">MTKKIAVPVNETGILDAHFGHCKFFALVNTDGDKVISEEKVVPPPHEPGLLPQWLGEKGVTDIIAGGMGQKAIQLFNQNGVNAFVGAPQLNAIELVKGHLDGTLNFTANYCNHDADHECGGH</sequence>
<dbReference type="InterPro" id="IPR003731">
    <property type="entry name" value="Di-Nase_FeMo-co_biosynth"/>
</dbReference>
<dbReference type="AlphaFoldDB" id="A0AAE3MFL8"/>
<keyword evidence="3" id="KW-1185">Reference proteome</keyword>
<dbReference type="InterPro" id="IPR036105">
    <property type="entry name" value="DiNase_FeMo-co_biosyn_sf"/>
</dbReference>
<proteinExistence type="predicted"/>
<organism evidence="2 3">
    <name type="scientific">Plebeiibacterium marinum</name>
    <dbReference type="NCBI Taxonomy" id="2992111"/>
    <lineage>
        <taxon>Bacteria</taxon>
        <taxon>Pseudomonadati</taxon>
        <taxon>Bacteroidota</taxon>
        <taxon>Bacteroidia</taxon>
        <taxon>Marinilabiliales</taxon>
        <taxon>Marinilabiliaceae</taxon>
        <taxon>Plebeiibacterium</taxon>
    </lineage>
</organism>
<dbReference type="Gene3D" id="3.30.420.130">
    <property type="entry name" value="Dinitrogenase iron-molybdenum cofactor biosynthesis domain"/>
    <property type="match status" value="1"/>
</dbReference>
<reference evidence="2" key="1">
    <citation type="submission" date="2022-10" db="EMBL/GenBank/DDBJ databases">
        <authorList>
            <person name="Yu W.X."/>
        </authorList>
    </citation>
    <scope>NUCLEOTIDE SEQUENCE</scope>
    <source>
        <strain evidence="2">D04</strain>
    </source>
</reference>
<dbReference type="Pfam" id="PF02579">
    <property type="entry name" value="Nitro_FeMo-Co"/>
    <property type="match status" value="1"/>
</dbReference>
<dbReference type="SUPFAM" id="SSF53146">
    <property type="entry name" value="Nitrogenase accessory factor-like"/>
    <property type="match status" value="1"/>
</dbReference>
<accession>A0AAE3MFL8</accession>
<dbReference type="PANTHER" id="PTHR42983">
    <property type="entry name" value="DINITROGENASE IRON-MOLYBDENUM COFACTOR PROTEIN-RELATED"/>
    <property type="match status" value="1"/>
</dbReference>
<name>A0AAE3MFL8_9BACT</name>
<dbReference type="PANTHER" id="PTHR42983:SF1">
    <property type="entry name" value="IRON-MOLYBDENUM PROTEIN"/>
    <property type="match status" value="1"/>
</dbReference>
<evidence type="ECO:0000313" key="2">
    <source>
        <dbReference type="EMBL" id="MCW3806712.1"/>
    </source>
</evidence>
<evidence type="ECO:0000313" key="3">
    <source>
        <dbReference type="Proteomes" id="UP001207408"/>
    </source>
</evidence>
<comment type="caution">
    <text evidence="2">The sequence shown here is derived from an EMBL/GenBank/DDBJ whole genome shotgun (WGS) entry which is preliminary data.</text>
</comment>
<dbReference type="RefSeq" id="WP_301200398.1">
    <property type="nucleotide sequence ID" value="NZ_JAPDPI010000028.1"/>
</dbReference>
<dbReference type="Proteomes" id="UP001207408">
    <property type="component" value="Unassembled WGS sequence"/>
</dbReference>
<evidence type="ECO:0000259" key="1">
    <source>
        <dbReference type="Pfam" id="PF02579"/>
    </source>
</evidence>
<protein>
    <submittedName>
        <fullName evidence="2">ATPase</fullName>
    </submittedName>
</protein>